<feature type="site" description="Could be important to modulate the pK values of the two catalytic cysteine residues" evidence="8">
    <location>
        <position position="284"/>
    </location>
</feature>
<keyword evidence="5 8" id="KW-0457">Lysine biosynthesis</keyword>
<feature type="binding site" evidence="8">
    <location>
        <position position="131"/>
    </location>
    <ligand>
        <name>substrate</name>
    </ligand>
</feature>
<feature type="active site" description="Proton donor" evidence="8">
    <location>
        <position position="158"/>
    </location>
</feature>
<dbReference type="GO" id="GO:0005829">
    <property type="term" value="C:cytosol"/>
    <property type="evidence" value="ECO:0007669"/>
    <property type="project" value="TreeGrafter"/>
</dbReference>
<feature type="binding site" evidence="8">
    <location>
        <begin position="284"/>
        <end position="285"/>
    </location>
    <ligand>
        <name>substrate</name>
    </ligand>
</feature>
<name>A0A562KG68_SPHWJ</name>
<dbReference type="Proteomes" id="UP000316624">
    <property type="component" value="Unassembled WGS sequence"/>
</dbReference>
<feature type="binding site" evidence="8">
    <location>
        <begin position="159"/>
        <end position="160"/>
    </location>
    <ligand>
        <name>substrate</name>
    </ligand>
</feature>
<comment type="caution">
    <text evidence="11">The sequence shown here is derived from an EMBL/GenBank/DDBJ whole genome shotgun (WGS) entry which is preliminary data.</text>
</comment>
<organism evidence="11 12">
    <name type="scientific">Sphingobium wenxiniae (strain DSM 21828 / CGMCC 1.7748 / JZ-1)</name>
    <dbReference type="NCBI Taxonomy" id="595605"/>
    <lineage>
        <taxon>Bacteria</taxon>
        <taxon>Pseudomonadati</taxon>
        <taxon>Pseudomonadota</taxon>
        <taxon>Alphaproteobacteria</taxon>
        <taxon>Sphingomonadales</taxon>
        <taxon>Sphingomonadaceae</taxon>
        <taxon>Sphingobium</taxon>
    </lineage>
</organism>
<dbReference type="Gene3D" id="3.10.310.10">
    <property type="entry name" value="Diaminopimelate Epimerase, Chain A, domain 1"/>
    <property type="match status" value="2"/>
</dbReference>
<feature type="binding site" evidence="8">
    <location>
        <begin position="294"/>
        <end position="295"/>
    </location>
    <ligand>
        <name>substrate</name>
    </ligand>
</feature>
<evidence type="ECO:0000256" key="3">
    <source>
        <dbReference type="ARBA" id="ARBA00013080"/>
    </source>
</evidence>
<dbReference type="EC" id="5.1.1.7" evidence="3 8"/>
<comment type="subcellular location">
    <subcellularLocation>
        <location evidence="8">Cytoplasm</location>
    </subcellularLocation>
</comment>
<keyword evidence="8" id="KW-0963">Cytoplasm</keyword>
<sequence length="352" mass="38059">MGRMARKTVHTRQTTKSPAGETSPASVHIKRYLRPMDVSGYRAIEIARLRARLSAPPAKAQADPRKPSCRLRPLAFCPPFPYMRSHMGRFSKMHGLGNDFVVIDARDGAVEMTAARAQAIADRHAGIGCDQLILIGASDRADVSMRIFNADGSEVEACGNATRCVPLFMGRDVLIETKAGLLDAKEVEGGVSVDMGRPRFDWDAIPLAYAMDTLTMQASWEDLPAPAAVNVGNPHVIFFCDDLDAVDIPRLGPIIENDPLFPERVNVNFAQVAGDNHLRLIVWERGAGLTRACGTGACATAVAAIRRKLMIGPMTVSLPGGDLVIGWTPGGTIRMTGPATHVFDGEADWSRF</sequence>
<dbReference type="PROSITE" id="PS01326">
    <property type="entry name" value="DAP_EPIMERASE"/>
    <property type="match status" value="1"/>
</dbReference>
<dbReference type="UniPathway" id="UPA00034">
    <property type="reaction ID" value="UER00025"/>
</dbReference>
<feature type="active site" description="Proton acceptor" evidence="8">
    <location>
        <position position="293"/>
    </location>
</feature>
<dbReference type="AlphaFoldDB" id="A0A562KG68"/>
<feature type="site" description="Could be important to modulate the pK values of the two catalytic cysteine residues" evidence="8">
    <location>
        <position position="235"/>
    </location>
</feature>
<evidence type="ECO:0000256" key="10">
    <source>
        <dbReference type="SAM" id="MobiDB-lite"/>
    </source>
</evidence>
<dbReference type="GO" id="GO:0008837">
    <property type="term" value="F:diaminopimelate epimerase activity"/>
    <property type="evidence" value="ECO:0007669"/>
    <property type="project" value="UniProtKB-UniRule"/>
</dbReference>
<dbReference type="InterPro" id="IPR018510">
    <property type="entry name" value="DAP_epimerase_AS"/>
</dbReference>
<gene>
    <name evidence="8" type="primary">dapF</name>
    <name evidence="11" type="ORF">IQ35_01623</name>
</gene>
<feature type="compositionally biased region" description="Basic residues" evidence="10">
    <location>
        <begin position="1"/>
        <end position="10"/>
    </location>
</feature>
<evidence type="ECO:0000313" key="12">
    <source>
        <dbReference type="Proteomes" id="UP000316624"/>
    </source>
</evidence>
<feature type="binding site" evidence="8">
    <location>
        <position position="233"/>
    </location>
    <ligand>
        <name>substrate</name>
    </ligand>
</feature>
<evidence type="ECO:0000256" key="4">
    <source>
        <dbReference type="ARBA" id="ARBA00022605"/>
    </source>
</evidence>
<keyword evidence="4 8" id="KW-0028">Amino-acid biosynthesis</keyword>
<comment type="function">
    <text evidence="8">Catalyzes the stereoinversion of LL-2,6-diaminopimelate (L,L-DAP) to meso-diaminopimelate (meso-DAP), a precursor of L-lysine and an essential component of the bacterial peptidoglycan.</text>
</comment>
<dbReference type="HAMAP" id="MF_00197">
    <property type="entry name" value="DAP_epimerase"/>
    <property type="match status" value="1"/>
</dbReference>
<evidence type="ECO:0000256" key="9">
    <source>
        <dbReference type="PROSITE-ProRule" id="PRU10125"/>
    </source>
</evidence>
<feature type="region of interest" description="Disordered" evidence="10">
    <location>
        <begin position="1"/>
        <end position="26"/>
    </location>
</feature>
<comment type="pathway">
    <text evidence="1 8">Amino-acid biosynthesis; L-lysine biosynthesis via DAP pathway; DL-2,6-diaminopimelate from LL-2,6-diaminopimelate: step 1/1.</text>
</comment>
<evidence type="ECO:0000256" key="2">
    <source>
        <dbReference type="ARBA" id="ARBA00010219"/>
    </source>
</evidence>
<feature type="active site" evidence="9">
    <location>
        <position position="158"/>
    </location>
</feature>
<protein>
    <recommendedName>
        <fullName evidence="3 8">Diaminopimelate epimerase</fullName>
        <shortName evidence="8">DAP epimerase</shortName>
        <ecNumber evidence="3 8">5.1.1.7</ecNumber>
    </recommendedName>
    <alternativeName>
        <fullName evidence="8">PLP-independent amino acid racemase</fullName>
    </alternativeName>
</protein>
<evidence type="ECO:0000256" key="7">
    <source>
        <dbReference type="ARBA" id="ARBA00051712"/>
    </source>
</evidence>
<comment type="catalytic activity">
    <reaction evidence="7 8">
        <text>(2S,6S)-2,6-diaminopimelate = meso-2,6-diaminopimelate</text>
        <dbReference type="Rhea" id="RHEA:15393"/>
        <dbReference type="ChEBI" id="CHEBI:57609"/>
        <dbReference type="ChEBI" id="CHEBI:57791"/>
        <dbReference type="EC" id="5.1.1.7"/>
    </reaction>
</comment>
<evidence type="ECO:0000256" key="1">
    <source>
        <dbReference type="ARBA" id="ARBA00005196"/>
    </source>
</evidence>
<feature type="binding site" evidence="8">
    <location>
        <position position="149"/>
    </location>
    <ligand>
        <name>substrate</name>
    </ligand>
</feature>
<keyword evidence="12" id="KW-1185">Reference proteome</keyword>
<dbReference type="PANTHER" id="PTHR31689:SF0">
    <property type="entry name" value="DIAMINOPIMELATE EPIMERASE"/>
    <property type="match status" value="1"/>
</dbReference>
<dbReference type="InterPro" id="IPR001653">
    <property type="entry name" value="DAP_epimerase_DapF"/>
</dbReference>
<dbReference type="GO" id="GO:0009089">
    <property type="term" value="P:lysine biosynthetic process via diaminopimelate"/>
    <property type="evidence" value="ECO:0007669"/>
    <property type="project" value="UniProtKB-UniRule"/>
</dbReference>
<evidence type="ECO:0000256" key="6">
    <source>
        <dbReference type="ARBA" id="ARBA00023235"/>
    </source>
</evidence>
<keyword evidence="6 8" id="KW-0413">Isomerase</keyword>
<evidence type="ECO:0000256" key="5">
    <source>
        <dbReference type="ARBA" id="ARBA00023154"/>
    </source>
</evidence>
<dbReference type="Pfam" id="PF01678">
    <property type="entry name" value="DAP_epimerase"/>
    <property type="match status" value="2"/>
</dbReference>
<evidence type="ECO:0000256" key="8">
    <source>
        <dbReference type="HAMAP-Rule" id="MF_00197"/>
    </source>
</evidence>
<reference evidence="11 12" key="1">
    <citation type="journal article" date="2015" name="Stand. Genomic Sci.">
        <title>Genomic Encyclopedia of Bacterial and Archaeal Type Strains, Phase III: the genomes of soil and plant-associated and newly described type strains.</title>
        <authorList>
            <person name="Whitman W.B."/>
            <person name="Woyke T."/>
            <person name="Klenk H.P."/>
            <person name="Zhou Y."/>
            <person name="Lilburn T.G."/>
            <person name="Beck B.J."/>
            <person name="De Vos P."/>
            <person name="Vandamme P."/>
            <person name="Eisen J.A."/>
            <person name="Garrity G."/>
            <person name="Hugenholtz P."/>
            <person name="Kyrpides N.C."/>
        </authorList>
    </citation>
    <scope>NUCLEOTIDE SEQUENCE [LARGE SCALE GENOMIC DNA]</scope>
    <source>
        <strain evidence="11 12">CGMCC 1.7748</strain>
    </source>
</reference>
<comment type="similarity">
    <text evidence="2 8">Belongs to the diaminopimelate epimerase family.</text>
</comment>
<feature type="binding site" evidence="8">
    <location>
        <position position="98"/>
    </location>
    <ligand>
        <name>substrate</name>
    </ligand>
</feature>
<dbReference type="SUPFAM" id="SSF54506">
    <property type="entry name" value="Diaminopimelate epimerase-like"/>
    <property type="match status" value="2"/>
</dbReference>
<feature type="binding site" evidence="8">
    <location>
        <position position="266"/>
    </location>
    <ligand>
        <name>substrate</name>
    </ligand>
</feature>
<proteinExistence type="inferred from homology"/>
<dbReference type="NCBIfam" id="TIGR00652">
    <property type="entry name" value="DapF"/>
    <property type="match status" value="1"/>
</dbReference>
<comment type="subunit">
    <text evidence="8">Homodimer.</text>
</comment>
<dbReference type="EMBL" id="VLKK01000005">
    <property type="protein sequence ID" value="TWH94381.1"/>
    <property type="molecule type" value="Genomic_DNA"/>
</dbReference>
<evidence type="ECO:0000313" key="11">
    <source>
        <dbReference type="EMBL" id="TWH94381.1"/>
    </source>
</evidence>
<dbReference type="PANTHER" id="PTHR31689">
    <property type="entry name" value="DIAMINOPIMELATE EPIMERASE, CHLOROPLASTIC"/>
    <property type="match status" value="1"/>
</dbReference>
<accession>A0A562KG68</accession>